<evidence type="ECO:0000259" key="4">
    <source>
        <dbReference type="Pfam" id="PF00703"/>
    </source>
</evidence>
<dbReference type="InterPro" id="IPR017853">
    <property type="entry name" value="GH"/>
</dbReference>
<evidence type="ECO:0000313" key="8">
    <source>
        <dbReference type="EMBL" id="SFS46570.1"/>
    </source>
</evidence>
<keyword evidence="2" id="KW-0378">Hydrolase</keyword>
<dbReference type="PRINTS" id="PR00132">
    <property type="entry name" value="GLHYDRLASE2"/>
</dbReference>
<dbReference type="PANTHER" id="PTHR42732">
    <property type="entry name" value="BETA-GALACTOSIDASE"/>
    <property type="match status" value="1"/>
</dbReference>
<dbReference type="InterPro" id="IPR013783">
    <property type="entry name" value="Ig-like_fold"/>
</dbReference>
<feature type="domain" description="Glycoside hydrolase family 2 catalytic" evidence="5">
    <location>
        <begin position="274"/>
        <end position="565"/>
    </location>
</feature>
<dbReference type="EMBL" id="BJWJ01000002">
    <property type="protein sequence ID" value="GEM03337.1"/>
    <property type="molecule type" value="Genomic_DNA"/>
</dbReference>
<dbReference type="PANTHER" id="PTHR42732:SF1">
    <property type="entry name" value="BETA-MANNOSIDASE"/>
    <property type="match status" value="1"/>
</dbReference>
<dbReference type="OrthoDB" id="9762066at2"/>
<dbReference type="STRING" id="306541.SAMN05421668_10347"/>
<evidence type="ECO:0000256" key="3">
    <source>
        <dbReference type="ARBA" id="ARBA00023295"/>
    </source>
</evidence>
<name>A0A1I6Q2K1_9BACI</name>
<sequence>MAKRINLNEAWTFEKGINDKQTFHPITVGLPHTWNAIDGANGFDFYRAKSRYQKTFMLAEQDQGRRIYIECEGANSVTEVFVNGMNVGKHEGGYSTFRFDVTDVVSFTEENTLIFEVDNRHREEIYPLMADFTFYGGVYRDVNLVVADALHFDLLDHGSSGVYLFQEDVTDESATVRIDMRLVNESEETSEARLWIDVTDQAGQSVYRRGKEVTLTSGVTTETIKLTIDDPMLWHGVKDPHLYSISVRVETFNDTVDEVVLPLGLRYYHVDPEKGFFLNGEPYPLRGVSRHQDRKDMGWAITEAEHDEDMALIREVGANTIRLAHYQHDQYFYDLCDQYGIITWAETPFISRMSKTDVTGKNAKSQMVELIRQNLHHPSICFWGIQNEIQIGGDKQAVRDLVHDLNVLTKQEDPTRLTTMANVMFVENDDAYNQETDLIGYNKYYGWYVGEAEEFAPFLDQFHEENPDVPIGISEYGAEGIIRCHNLDPKVKDYTEDYHALYHEKVYKIFHERPFLWSTFVWNMFDFGANIRDEGGVKGRNNKGLITYDRKIKKDAFYLYQAYWREDAVVHLTGKRYVNREGEVTQFKVYTNEDSITLYVNGEKHATQQQEDKTVVFSDVALRDGENKVMVVSNRGKTDTGYFDKVATFDPRYKAPVKDEGGLVANWFDMPDDQIDERPLEDVMITDDVFSTRDTFEALVENERTREILFKQLGDVTKAPMYEMMSTMKVDTLASMDSDTLSPRVLNKLNQALTKVKK</sequence>
<comment type="similarity">
    <text evidence="1">Belongs to the glycosyl hydrolase 2 family.</text>
</comment>
<gene>
    <name evidence="7" type="ORF">HMI01_03250</name>
    <name evidence="8" type="ORF">SAMN05421668_10347</name>
</gene>
<dbReference type="Proteomes" id="UP000321773">
    <property type="component" value="Unassembled WGS sequence"/>
</dbReference>
<reference evidence="8 9" key="1">
    <citation type="submission" date="2016-10" db="EMBL/GenBank/DDBJ databases">
        <authorList>
            <person name="de Groot N.N."/>
        </authorList>
    </citation>
    <scope>NUCLEOTIDE SEQUENCE [LARGE SCALE GENOMIC DNA]</scope>
    <source>
        <strain evidence="8 9">DSM 17074</strain>
    </source>
</reference>
<keyword evidence="10" id="KW-1185">Reference proteome</keyword>
<dbReference type="InterPro" id="IPR006102">
    <property type="entry name" value="Ig-like_GH2"/>
</dbReference>
<dbReference type="Gene3D" id="2.60.120.260">
    <property type="entry name" value="Galactose-binding domain-like"/>
    <property type="match status" value="1"/>
</dbReference>
<dbReference type="GO" id="GO:0005975">
    <property type="term" value="P:carbohydrate metabolic process"/>
    <property type="evidence" value="ECO:0007669"/>
    <property type="project" value="InterPro"/>
</dbReference>
<evidence type="ECO:0000313" key="10">
    <source>
        <dbReference type="Proteomes" id="UP000321773"/>
    </source>
</evidence>
<dbReference type="Pfam" id="PF00703">
    <property type="entry name" value="Glyco_hydro_2"/>
    <property type="match status" value="1"/>
</dbReference>
<dbReference type="Gene3D" id="2.60.40.10">
    <property type="entry name" value="Immunoglobulins"/>
    <property type="match status" value="2"/>
</dbReference>
<dbReference type="AlphaFoldDB" id="A0A1I6Q2K1"/>
<dbReference type="InterPro" id="IPR006101">
    <property type="entry name" value="Glyco_hydro_2"/>
</dbReference>
<accession>A0A1I6Q2K1</accession>
<evidence type="ECO:0000256" key="1">
    <source>
        <dbReference type="ARBA" id="ARBA00007401"/>
    </source>
</evidence>
<dbReference type="Proteomes" id="UP000199139">
    <property type="component" value="Unassembled WGS sequence"/>
</dbReference>
<dbReference type="RefSeq" id="WP_089852889.1">
    <property type="nucleotide sequence ID" value="NZ_BJWJ01000002.1"/>
</dbReference>
<evidence type="ECO:0000259" key="6">
    <source>
        <dbReference type="Pfam" id="PF02837"/>
    </source>
</evidence>
<proteinExistence type="inferred from homology"/>
<dbReference type="EMBL" id="FPAI01000003">
    <property type="protein sequence ID" value="SFS46570.1"/>
    <property type="molecule type" value="Genomic_DNA"/>
</dbReference>
<dbReference type="InterPro" id="IPR006104">
    <property type="entry name" value="Glyco_hydro_2_N"/>
</dbReference>
<evidence type="ECO:0000259" key="5">
    <source>
        <dbReference type="Pfam" id="PF02836"/>
    </source>
</evidence>
<dbReference type="SUPFAM" id="SSF49785">
    <property type="entry name" value="Galactose-binding domain-like"/>
    <property type="match status" value="1"/>
</dbReference>
<evidence type="ECO:0000313" key="9">
    <source>
        <dbReference type="Proteomes" id="UP000199139"/>
    </source>
</evidence>
<dbReference type="Pfam" id="PF02836">
    <property type="entry name" value="Glyco_hydro_2_C"/>
    <property type="match status" value="1"/>
</dbReference>
<dbReference type="SUPFAM" id="SSF49303">
    <property type="entry name" value="beta-Galactosidase/glucuronidase domain"/>
    <property type="match status" value="1"/>
</dbReference>
<dbReference type="InterPro" id="IPR008979">
    <property type="entry name" value="Galactose-bd-like_sf"/>
</dbReference>
<organism evidence="8 9">
    <name type="scientific">Halolactibacillus miurensis</name>
    <dbReference type="NCBI Taxonomy" id="306541"/>
    <lineage>
        <taxon>Bacteria</taxon>
        <taxon>Bacillati</taxon>
        <taxon>Bacillota</taxon>
        <taxon>Bacilli</taxon>
        <taxon>Bacillales</taxon>
        <taxon>Bacillaceae</taxon>
        <taxon>Halolactibacillus</taxon>
    </lineage>
</organism>
<dbReference type="Gene3D" id="3.20.20.80">
    <property type="entry name" value="Glycosidases"/>
    <property type="match status" value="1"/>
</dbReference>
<dbReference type="InterPro" id="IPR051913">
    <property type="entry name" value="GH2_Domain-Containing"/>
</dbReference>
<dbReference type="SUPFAM" id="SSF51445">
    <property type="entry name" value="(Trans)glycosidases"/>
    <property type="match status" value="1"/>
</dbReference>
<dbReference type="InterPro" id="IPR036156">
    <property type="entry name" value="Beta-gal/glucu_dom_sf"/>
</dbReference>
<evidence type="ECO:0000313" key="7">
    <source>
        <dbReference type="EMBL" id="GEM03337.1"/>
    </source>
</evidence>
<reference evidence="7 10" key="2">
    <citation type="submission" date="2019-07" db="EMBL/GenBank/DDBJ databases">
        <title>Whole genome shotgun sequence of Halolactibacillus miurensis NBRC 100873.</title>
        <authorList>
            <person name="Hosoyama A."/>
            <person name="Uohara A."/>
            <person name="Ohji S."/>
            <person name="Ichikawa N."/>
        </authorList>
    </citation>
    <scope>NUCLEOTIDE SEQUENCE [LARGE SCALE GENOMIC DNA]</scope>
    <source>
        <strain evidence="7 10">NBRC 100873</strain>
    </source>
</reference>
<dbReference type="Pfam" id="PF02837">
    <property type="entry name" value="Glyco_hydro_2_N"/>
    <property type="match status" value="1"/>
</dbReference>
<keyword evidence="3" id="KW-0326">Glycosidase</keyword>
<protein>
    <submittedName>
        <fullName evidence="8">Beta-galactosidase</fullName>
    </submittedName>
</protein>
<dbReference type="GO" id="GO:0004553">
    <property type="term" value="F:hydrolase activity, hydrolyzing O-glycosyl compounds"/>
    <property type="evidence" value="ECO:0007669"/>
    <property type="project" value="InterPro"/>
</dbReference>
<feature type="domain" description="Glycoside hydrolase family 2 immunoglobulin-like beta-sandwich" evidence="4">
    <location>
        <begin position="168"/>
        <end position="266"/>
    </location>
</feature>
<feature type="domain" description="Glycosyl hydrolases family 2 sugar binding" evidence="6">
    <location>
        <begin position="47"/>
        <end position="145"/>
    </location>
</feature>
<dbReference type="InterPro" id="IPR006103">
    <property type="entry name" value="Glyco_hydro_2_cat"/>
</dbReference>
<evidence type="ECO:0000256" key="2">
    <source>
        <dbReference type="ARBA" id="ARBA00022801"/>
    </source>
</evidence>